<dbReference type="EMBL" id="LXQA010267034">
    <property type="protein sequence ID" value="MCI39406.1"/>
    <property type="molecule type" value="Genomic_DNA"/>
</dbReference>
<evidence type="ECO:0000313" key="1">
    <source>
        <dbReference type="EMBL" id="MCI39406.1"/>
    </source>
</evidence>
<feature type="non-terminal residue" evidence="1">
    <location>
        <position position="54"/>
    </location>
</feature>
<sequence>MVHARRRLNIEDETDDDVMFVMANSKLTEKKRTPIEQVLDDNGDIERLDVDDLD</sequence>
<dbReference type="Proteomes" id="UP000265520">
    <property type="component" value="Unassembled WGS sequence"/>
</dbReference>
<name>A0A392RUY1_9FABA</name>
<organism evidence="1 2">
    <name type="scientific">Trifolium medium</name>
    <dbReference type="NCBI Taxonomy" id="97028"/>
    <lineage>
        <taxon>Eukaryota</taxon>
        <taxon>Viridiplantae</taxon>
        <taxon>Streptophyta</taxon>
        <taxon>Embryophyta</taxon>
        <taxon>Tracheophyta</taxon>
        <taxon>Spermatophyta</taxon>
        <taxon>Magnoliopsida</taxon>
        <taxon>eudicotyledons</taxon>
        <taxon>Gunneridae</taxon>
        <taxon>Pentapetalae</taxon>
        <taxon>rosids</taxon>
        <taxon>fabids</taxon>
        <taxon>Fabales</taxon>
        <taxon>Fabaceae</taxon>
        <taxon>Papilionoideae</taxon>
        <taxon>50 kb inversion clade</taxon>
        <taxon>NPAAA clade</taxon>
        <taxon>Hologalegina</taxon>
        <taxon>IRL clade</taxon>
        <taxon>Trifolieae</taxon>
        <taxon>Trifolium</taxon>
    </lineage>
</organism>
<evidence type="ECO:0000313" key="2">
    <source>
        <dbReference type="Proteomes" id="UP000265520"/>
    </source>
</evidence>
<protein>
    <submittedName>
        <fullName evidence="1">Uncharacterized protein</fullName>
    </submittedName>
</protein>
<keyword evidence="2" id="KW-1185">Reference proteome</keyword>
<comment type="caution">
    <text evidence="1">The sequence shown here is derived from an EMBL/GenBank/DDBJ whole genome shotgun (WGS) entry which is preliminary data.</text>
</comment>
<reference evidence="1 2" key="1">
    <citation type="journal article" date="2018" name="Front. Plant Sci.">
        <title>Red Clover (Trifolium pratense) and Zigzag Clover (T. medium) - A Picture of Genomic Similarities and Differences.</title>
        <authorList>
            <person name="Dluhosova J."/>
            <person name="Istvanek J."/>
            <person name="Nedelnik J."/>
            <person name="Repkova J."/>
        </authorList>
    </citation>
    <scope>NUCLEOTIDE SEQUENCE [LARGE SCALE GENOMIC DNA]</scope>
    <source>
        <strain evidence="2">cv. 10/8</strain>
        <tissue evidence="1">Leaf</tissue>
    </source>
</reference>
<accession>A0A392RUY1</accession>
<proteinExistence type="predicted"/>
<dbReference type="AlphaFoldDB" id="A0A392RUY1"/>